<protein>
    <submittedName>
        <fullName evidence="1">Uncharacterized protein</fullName>
    </submittedName>
</protein>
<dbReference type="EMBL" id="CP031226">
    <property type="protein sequence ID" value="AXH59629.1"/>
    <property type="molecule type" value="Genomic_DNA"/>
</dbReference>
<evidence type="ECO:0000313" key="1">
    <source>
        <dbReference type="EMBL" id="AXH59629.1"/>
    </source>
</evidence>
<keyword evidence="1" id="KW-0614">Plasmid</keyword>
<sequence>MSQDKNARRVRREKARKQIKRQQRIVHFYYSASVPDAFSTQPQGAWRKQNALNCGRSGCHMCCNPRRVSKAVTLHEQRIEQALKQDLEALYQED</sequence>
<reference evidence="1 2" key="1">
    <citation type="journal article" date="2011" name="PLoS Pathog.">
        <title>Dynamic evolution of pathogenicity revealed by sequencing and comparative genomics of 19 Pseudomonas syringae isolates.</title>
        <authorList>
            <person name="Baltrus D.A."/>
            <person name="Nishimura M.T."/>
            <person name="Romanchuk A."/>
            <person name="Chang J.H."/>
            <person name="Mukhtar M.S."/>
            <person name="Cherkis K."/>
            <person name="Roach J."/>
            <person name="Grant S.R."/>
            <person name="Jones C.D."/>
            <person name="Dangl J.L."/>
        </authorList>
    </citation>
    <scope>NUCLEOTIDE SEQUENCE [LARGE SCALE GENOMIC DNA]</scope>
    <source>
        <strain evidence="1">M301315</strain>
        <plasmid evidence="2">pmppla107</plasmid>
    </source>
</reference>
<dbReference type="AlphaFoldDB" id="A0AAD0M4F4"/>
<proteinExistence type="predicted"/>
<accession>A0AAD0M4F4</accession>
<name>A0AAD0M4F4_PSEAV</name>
<organism evidence="1 2">
    <name type="scientific">Pseudomonas amygdali pv. lachrymans str. M301315</name>
    <dbReference type="NCBI Taxonomy" id="629260"/>
    <lineage>
        <taxon>Bacteria</taxon>
        <taxon>Pseudomonadati</taxon>
        <taxon>Pseudomonadota</taxon>
        <taxon>Gammaproteobacteria</taxon>
        <taxon>Pseudomonadales</taxon>
        <taxon>Pseudomonadaceae</taxon>
        <taxon>Pseudomonas</taxon>
        <taxon>Pseudomonas amygdali</taxon>
    </lineage>
</organism>
<geneLocation type="plasmid" evidence="2">
    <name>pmppla107</name>
</geneLocation>
<gene>
    <name evidence="1" type="ORF">PLA107_030870</name>
</gene>
<evidence type="ECO:0000313" key="2">
    <source>
        <dbReference type="Proteomes" id="UP000006426"/>
    </source>
</evidence>
<dbReference type="Proteomes" id="UP000006426">
    <property type="component" value="Plasmid pmppla107"/>
</dbReference>
<dbReference type="RefSeq" id="WP_005742140.1">
    <property type="nucleotide sequence ID" value="NZ_CP031226.1"/>
</dbReference>
<dbReference type="GeneID" id="39474762"/>